<organism evidence="1 2">
    <name type="scientific">Eleusine coracana subsp. coracana</name>
    <dbReference type="NCBI Taxonomy" id="191504"/>
    <lineage>
        <taxon>Eukaryota</taxon>
        <taxon>Viridiplantae</taxon>
        <taxon>Streptophyta</taxon>
        <taxon>Embryophyta</taxon>
        <taxon>Tracheophyta</taxon>
        <taxon>Spermatophyta</taxon>
        <taxon>Magnoliopsida</taxon>
        <taxon>Liliopsida</taxon>
        <taxon>Poales</taxon>
        <taxon>Poaceae</taxon>
        <taxon>PACMAD clade</taxon>
        <taxon>Chloridoideae</taxon>
        <taxon>Cynodonteae</taxon>
        <taxon>Eleusininae</taxon>
        <taxon>Eleusine</taxon>
    </lineage>
</organism>
<gene>
    <name evidence="1" type="primary">ga25924</name>
    <name evidence="1" type="ORF">PR202_ga25924</name>
</gene>
<dbReference type="EMBL" id="BQKI01000015">
    <property type="protein sequence ID" value="GJN08039.1"/>
    <property type="molecule type" value="Genomic_DNA"/>
</dbReference>
<evidence type="ECO:0000313" key="2">
    <source>
        <dbReference type="Proteomes" id="UP001054889"/>
    </source>
</evidence>
<evidence type="ECO:0000313" key="1">
    <source>
        <dbReference type="EMBL" id="GJN08039.1"/>
    </source>
</evidence>
<proteinExistence type="predicted"/>
<reference evidence="1" key="1">
    <citation type="journal article" date="2018" name="DNA Res.">
        <title>Multiple hybrid de novo genome assembly of finger millet, an orphan allotetraploid crop.</title>
        <authorList>
            <person name="Hatakeyama M."/>
            <person name="Aluri S."/>
            <person name="Balachadran M.T."/>
            <person name="Sivarajan S.R."/>
            <person name="Patrignani A."/>
            <person name="Gruter S."/>
            <person name="Poveda L."/>
            <person name="Shimizu-Inatsugi R."/>
            <person name="Baeten J."/>
            <person name="Francoijs K.J."/>
            <person name="Nataraja K.N."/>
            <person name="Reddy Y.A.N."/>
            <person name="Phadnis S."/>
            <person name="Ravikumar R.L."/>
            <person name="Schlapbach R."/>
            <person name="Sreeman S.M."/>
            <person name="Shimizu K.K."/>
        </authorList>
    </citation>
    <scope>NUCLEOTIDE SEQUENCE</scope>
</reference>
<comment type="caution">
    <text evidence="1">The sequence shown here is derived from an EMBL/GenBank/DDBJ whole genome shotgun (WGS) entry which is preliminary data.</text>
</comment>
<protein>
    <submittedName>
        <fullName evidence="1">Uncharacterized protein</fullName>
    </submittedName>
</protein>
<reference evidence="1" key="2">
    <citation type="submission" date="2021-12" db="EMBL/GenBank/DDBJ databases">
        <title>Resequencing data analysis of finger millet.</title>
        <authorList>
            <person name="Hatakeyama M."/>
            <person name="Aluri S."/>
            <person name="Balachadran M.T."/>
            <person name="Sivarajan S.R."/>
            <person name="Poveda L."/>
            <person name="Shimizu-Inatsugi R."/>
            <person name="Schlapbach R."/>
            <person name="Sreeman S.M."/>
            <person name="Shimizu K.K."/>
        </authorList>
    </citation>
    <scope>NUCLEOTIDE SEQUENCE</scope>
</reference>
<dbReference type="Proteomes" id="UP001054889">
    <property type="component" value="Unassembled WGS sequence"/>
</dbReference>
<sequence>MIGRADKHLSGWQASLLNQMARAVLVNSVLDSLPTYAMMALPLSPALIAAMDSLRRAFMWTGEDKVSGADRLVA</sequence>
<name>A0AAV5DAH9_ELECO</name>
<accession>A0AAV5DAH9</accession>
<dbReference type="AlphaFoldDB" id="A0AAV5DAH9"/>
<keyword evidence="2" id="KW-1185">Reference proteome</keyword>